<sequence>MEKKKRGPKTGSKRRPPSAVSSLIYTILSAPESFALPEDARAIRDMLIDLASHARALSDKLSNVPAPSNQGRTVHEIGSLPCSGTSDAQASAEMITPRPLHVDMEALTTRIHGLYLDSSGVSKPNQVTLLQTALDIKDEMHGGSTGTIVLQKRPEFWNPVPWDEPDQEPPFIFPEEDLLQELVSAYFSQLHYVFPLFHRPTFERQVFEEKLHLRDRMFGATLLAVCANASRHLNDPRNLYHNSQSEHSTGWKYFSQVRFLRLTYLQPMTLFEVQLYALSITFLFPVTNQIGAWPWDMAQPCMELAQKTVSDIQQRCNGKLSYRDMVECELWKRAFWVILYFELVRAAITDQKMFLTPEQLAFDLPKECDDEYWFNESSSELWFLQPRGKPSYMAYWVFIVKYLVTIGHLRRRLTANGPEGMPSPERIAQIRMEILEEWFSSTPAHLRWDPRRADLIFFHQSILIQTTYCQVQIQILRQFLRPGPMHFSAVTTCAKAARTCLPILEVQHKRPDCLILPHLIHHLFMYGMVLLIDLWKKTWRDSMRFQREETEQVYKCLHYLSLYEPRYQVAGRLHDILRSMISASGVTLPSKQPSLKRSQSQVELVGLQDSYPAFNHHLDIHKPLPTESIFSAAEQFWDQRNITSTRIFDAGVSGVEFPGDVHDQASLAAQGARVFESRNEEDWASFMGVVDDMLRAVSSSERDAQFRN</sequence>
<keyword evidence="2" id="KW-0479">Metal-binding</keyword>
<comment type="subcellular location">
    <subcellularLocation>
        <location evidence="1">Nucleus</location>
    </subcellularLocation>
</comment>
<dbReference type="OrthoDB" id="4456959at2759"/>
<accession>A0A0D0BZM3</accession>
<proteinExistence type="predicted"/>
<dbReference type="GO" id="GO:0005634">
    <property type="term" value="C:nucleus"/>
    <property type="evidence" value="ECO:0007669"/>
    <property type="project" value="UniProtKB-SubCell"/>
</dbReference>
<dbReference type="Pfam" id="PF04082">
    <property type="entry name" value="Fungal_trans"/>
    <property type="match status" value="1"/>
</dbReference>
<dbReference type="CDD" id="cd12148">
    <property type="entry name" value="fungal_TF_MHR"/>
    <property type="match status" value="1"/>
</dbReference>
<dbReference type="GO" id="GO:0003677">
    <property type="term" value="F:DNA binding"/>
    <property type="evidence" value="ECO:0007669"/>
    <property type="project" value="UniProtKB-KW"/>
</dbReference>
<dbReference type="HOGENOM" id="CLU_006019_1_0_1"/>
<keyword evidence="3" id="KW-0238">DNA-binding</keyword>
<protein>
    <recommendedName>
        <fullName evidence="5">Xylanolytic transcriptional activator regulatory domain-containing protein</fullName>
    </recommendedName>
</protein>
<dbReference type="PANTHER" id="PTHR46910:SF3">
    <property type="entry name" value="HALOTOLERANCE PROTEIN 9-RELATED"/>
    <property type="match status" value="1"/>
</dbReference>
<dbReference type="AlphaFoldDB" id="A0A0D0BZM3"/>
<reference evidence="6 7" key="1">
    <citation type="submission" date="2014-04" db="EMBL/GenBank/DDBJ databases">
        <title>Evolutionary Origins and Diversification of the Mycorrhizal Mutualists.</title>
        <authorList>
            <consortium name="DOE Joint Genome Institute"/>
            <consortium name="Mycorrhizal Genomics Consortium"/>
            <person name="Kohler A."/>
            <person name="Kuo A."/>
            <person name="Nagy L.G."/>
            <person name="Floudas D."/>
            <person name="Copeland A."/>
            <person name="Barry K.W."/>
            <person name="Cichocki N."/>
            <person name="Veneault-Fourrey C."/>
            <person name="LaButti K."/>
            <person name="Lindquist E.A."/>
            <person name="Lipzen A."/>
            <person name="Lundell T."/>
            <person name="Morin E."/>
            <person name="Murat C."/>
            <person name="Riley R."/>
            <person name="Ohm R."/>
            <person name="Sun H."/>
            <person name="Tunlid A."/>
            <person name="Henrissat B."/>
            <person name="Grigoriev I.V."/>
            <person name="Hibbett D.S."/>
            <person name="Martin F."/>
        </authorList>
    </citation>
    <scope>NUCLEOTIDE SEQUENCE [LARGE SCALE GENOMIC DNA]</scope>
    <source>
        <strain evidence="6 7">FD-317 M1</strain>
    </source>
</reference>
<dbReference type="EMBL" id="KN834771">
    <property type="protein sequence ID" value="KIK61371.1"/>
    <property type="molecule type" value="Genomic_DNA"/>
</dbReference>
<evidence type="ECO:0000259" key="5">
    <source>
        <dbReference type="Pfam" id="PF04082"/>
    </source>
</evidence>
<feature type="domain" description="Xylanolytic transcriptional activator regulatory" evidence="5">
    <location>
        <begin position="184"/>
        <end position="380"/>
    </location>
</feature>
<keyword evidence="4" id="KW-0539">Nucleus</keyword>
<evidence type="ECO:0000313" key="6">
    <source>
        <dbReference type="EMBL" id="KIK61371.1"/>
    </source>
</evidence>
<evidence type="ECO:0000256" key="4">
    <source>
        <dbReference type="ARBA" id="ARBA00023242"/>
    </source>
</evidence>
<name>A0A0D0BZM3_9AGAR</name>
<evidence type="ECO:0000256" key="1">
    <source>
        <dbReference type="ARBA" id="ARBA00004123"/>
    </source>
</evidence>
<dbReference type="Proteomes" id="UP000053593">
    <property type="component" value="Unassembled WGS sequence"/>
</dbReference>
<dbReference type="InterPro" id="IPR050987">
    <property type="entry name" value="AtrR-like"/>
</dbReference>
<evidence type="ECO:0000256" key="2">
    <source>
        <dbReference type="ARBA" id="ARBA00022723"/>
    </source>
</evidence>
<dbReference type="InterPro" id="IPR007219">
    <property type="entry name" value="XnlR_reg_dom"/>
</dbReference>
<gene>
    <name evidence="6" type="ORF">GYMLUDRAFT_42960</name>
</gene>
<keyword evidence="7" id="KW-1185">Reference proteome</keyword>
<dbReference type="GO" id="GO:0008270">
    <property type="term" value="F:zinc ion binding"/>
    <property type="evidence" value="ECO:0007669"/>
    <property type="project" value="InterPro"/>
</dbReference>
<dbReference type="GO" id="GO:0003700">
    <property type="term" value="F:DNA-binding transcription factor activity"/>
    <property type="evidence" value="ECO:0007669"/>
    <property type="project" value="InterPro"/>
</dbReference>
<dbReference type="PANTHER" id="PTHR46910">
    <property type="entry name" value="TRANSCRIPTION FACTOR PDR1"/>
    <property type="match status" value="1"/>
</dbReference>
<dbReference type="GO" id="GO:0006351">
    <property type="term" value="P:DNA-templated transcription"/>
    <property type="evidence" value="ECO:0007669"/>
    <property type="project" value="InterPro"/>
</dbReference>
<evidence type="ECO:0000313" key="7">
    <source>
        <dbReference type="Proteomes" id="UP000053593"/>
    </source>
</evidence>
<organism evidence="6 7">
    <name type="scientific">Collybiopsis luxurians FD-317 M1</name>
    <dbReference type="NCBI Taxonomy" id="944289"/>
    <lineage>
        <taxon>Eukaryota</taxon>
        <taxon>Fungi</taxon>
        <taxon>Dikarya</taxon>
        <taxon>Basidiomycota</taxon>
        <taxon>Agaricomycotina</taxon>
        <taxon>Agaricomycetes</taxon>
        <taxon>Agaricomycetidae</taxon>
        <taxon>Agaricales</taxon>
        <taxon>Marasmiineae</taxon>
        <taxon>Omphalotaceae</taxon>
        <taxon>Collybiopsis</taxon>
        <taxon>Collybiopsis luxurians</taxon>
    </lineage>
</organism>
<evidence type="ECO:0000256" key="3">
    <source>
        <dbReference type="ARBA" id="ARBA00023125"/>
    </source>
</evidence>